<name>A0ABQ5ZDI3_9HYPH</name>
<evidence type="ECO:0000256" key="4">
    <source>
        <dbReference type="ARBA" id="ARBA00023239"/>
    </source>
</evidence>
<evidence type="ECO:0000259" key="5">
    <source>
        <dbReference type="Pfam" id="PF07940"/>
    </source>
</evidence>
<dbReference type="RefSeq" id="WP_244766084.1">
    <property type="nucleotide sequence ID" value="NZ_BSOP01000017.1"/>
</dbReference>
<dbReference type="PANTHER" id="PTHR39210">
    <property type="entry name" value="HEPARIN-SULFATE LYASE"/>
    <property type="match status" value="1"/>
</dbReference>
<evidence type="ECO:0000259" key="6">
    <source>
        <dbReference type="Pfam" id="PF16889"/>
    </source>
</evidence>
<reference evidence="8" key="1">
    <citation type="journal article" date="2019" name="Int. J. Syst. Evol. Microbiol.">
        <title>The Global Catalogue of Microorganisms (GCM) 10K type strain sequencing project: providing services to taxonomists for standard genome sequencing and annotation.</title>
        <authorList>
            <consortium name="The Broad Institute Genomics Platform"/>
            <consortium name="The Broad Institute Genome Sequencing Center for Infectious Disease"/>
            <person name="Wu L."/>
            <person name="Ma J."/>
        </authorList>
    </citation>
    <scope>NUCLEOTIDE SEQUENCE [LARGE SCALE GENOMIC DNA]</scope>
    <source>
        <strain evidence="8">NBRC 102122</strain>
    </source>
</reference>
<evidence type="ECO:0000256" key="1">
    <source>
        <dbReference type="ARBA" id="ARBA00004418"/>
    </source>
</evidence>
<keyword evidence="8" id="KW-1185">Reference proteome</keyword>
<evidence type="ECO:0000313" key="8">
    <source>
        <dbReference type="Proteomes" id="UP001156702"/>
    </source>
</evidence>
<keyword evidence="3" id="KW-0574">Periplasm</keyword>
<dbReference type="InterPro" id="IPR031680">
    <property type="entry name" value="Hepar_II_III_N"/>
</dbReference>
<sequence>MTAGRLSSRLAWYARRLSAMSTAEVAHRVGELARKRSARLVQPGWARFDVGDGPLPVFPVAIDPALADADLLARWDRVAELAMARRHHFLGREWPPAGEASLWHFDPCSRREWPRDRYCFDINYRHSDVYGDVKYVWEINRLQYLQPIAALAARTGRAELGAFVSDEIAGWIADNPPFHGINWPSGIELALRAISVLVATRLVGDDAFSPAARRSIRAFLAATGTWLRRYPSRFSSANNHLIAEAVGLYVIATACPDLPAAKSWRAYARRVLAEEADRQFHADGIGAEQSPTYTAFTLELYLTAARVGQAAGDPLPQAVLQKLAAVGEALTWFMDENGAVPRIGDDDEGRVIVSDPDADRHYVASVVSAAAAVCDRPDIAPPAAPPHLRDLVFGRRLAPVKGVGVRTFPEGGYTVLRDRVHGRQLVLAMDHGPLGFLSIAAHGHADTLAVWLDYGGKALLADAGTYLYHAGGAWRDAFRGTPLHNTLSIGGESSSLVSGAFNWKTKAQARGLVVDERLDAFSCAAAHDGYRARFGVAHARLLRRLSADTFHIEDRLDGAAAPTETVAISFLSGEGVDIRATDRPGTFDFVADGLPLMRLAGPQGWAATLESGREAGRLGWRSPCFGVKVPSAQLVFRGSAPPGGTMRTEMRLL</sequence>
<evidence type="ECO:0000256" key="2">
    <source>
        <dbReference type="ARBA" id="ARBA00022729"/>
    </source>
</evidence>
<feature type="domain" description="Heparinase II/III-like C-terminal" evidence="5">
    <location>
        <begin position="405"/>
        <end position="640"/>
    </location>
</feature>
<comment type="caution">
    <text evidence="7">The sequence shown here is derived from an EMBL/GenBank/DDBJ whole genome shotgun (WGS) entry which is preliminary data.</text>
</comment>
<dbReference type="Gene3D" id="1.50.10.100">
    <property type="entry name" value="Chondroitin AC/alginate lyase"/>
    <property type="match status" value="1"/>
</dbReference>
<proteinExistence type="predicted"/>
<keyword evidence="2" id="KW-0732">Signal</keyword>
<comment type="subcellular location">
    <subcellularLocation>
        <location evidence="1">Periplasm</location>
    </subcellularLocation>
</comment>
<protein>
    <recommendedName>
        <fullName evidence="9">Heparin-sulfate lyase N-terminal domain-containing protein</fullName>
    </recommendedName>
</protein>
<dbReference type="Proteomes" id="UP001156702">
    <property type="component" value="Unassembled WGS sequence"/>
</dbReference>
<dbReference type="EMBL" id="BSOP01000017">
    <property type="protein sequence ID" value="GLR50879.1"/>
    <property type="molecule type" value="Genomic_DNA"/>
</dbReference>
<dbReference type="PANTHER" id="PTHR39210:SF1">
    <property type="entry name" value="HEPARIN-SULFATE LYASE"/>
    <property type="match status" value="1"/>
</dbReference>
<gene>
    <name evidence="7" type="ORF">GCM10007923_20870</name>
</gene>
<dbReference type="Pfam" id="PF16889">
    <property type="entry name" value="Hepar_II_III_N"/>
    <property type="match status" value="1"/>
</dbReference>
<keyword evidence="4" id="KW-0456">Lyase</keyword>
<dbReference type="InterPro" id="IPR008929">
    <property type="entry name" value="Chondroitin_lyas"/>
</dbReference>
<evidence type="ECO:0000256" key="3">
    <source>
        <dbReference type="ARBA" id="ARBA00022764"/>
    </source>
</evidence>
<dbReference type="InterPro" id="IPR012480">
    <property type="entry name" value="Hepar_II_III_C"/>
</dbReference>
<feature type="domain" description="Heparin-sulfate lyase N-terminal" evidence="6">
    <location>
        <begin position="115"/>
        <end position="346"/>
    </location>
</feature>
<accession>A0ABQ5ZDI3</accession>
<dbReference type="Pfam" id="PF07940">
    <property type="entry name" value="Hepar_II_III_C"/>
    <property type="match status" value="1"/>
</dbReference>
<dbReference type="Gene3D" id="2.70.98.70">
    <property type="match status" value="1"/>
</dbReference>
<evidence type="ECO:0008006" key="9">
    <source>
        <dbReference type="Google" id="ProtNLM"/>
    </source>
</evidence>
<organism evidence="7 8">
    <name type="scientific">Shinella yambaruensis</name>
    <dbReference type="NCBI Taxonomy" id="415996"/>
    <lineage>
        <taxon>Bacteria</taxon>
        <taxon>Pseudomonadati</taxon>
        <taxon>Pseudomonadota</taxon>
        <taxon>Alphaproteobacteria</taxon>
        <taxon>Hyphomicrobiales</taxon>
        <taxon>Rhizobiaceae</taxon>
        <taxon>Shinella</taxon>
    </lineage>
</organism>
<dbReference type="SUPFAM" id="SSF48230">
    <property type="entry name" value="Chondroitin AC/alginate lyase"/>
    <property type="match status" value="1"/>
</dbReference>
<evidence type="ECO:0000313" key="7">
    <source>
        <dbReference type="EMBL" id="GLR50879.1"/>
    </source>
</evidence>